<comment type="caution">
    <text evidence="2">The sequence shown here is derived from an EMBL/GenBank/DDBJ whole genome shotgun (WGS) entry which is preliminary data.</text>
</comment>
<dbReference type="Gene3D" id="3.40.50.620">
    <property type="entry name" value="HUPs"/>
    <property type="match status" value="1"/>
</dbReference>
<dbReference type="SUPFAM" id="SSF52374">
    <property type="entry name" value="Nucleotidylyl transferase"/>
    <property type="match status" value="1"/>
</dbReference>
<accession>A0A2S5IZZ0</accession>
<dbReference type="InterPro" id="IPR052735">
    <property type="entry name" value="NAD_biosynth-regulator"/>
</dbReference>
<dbReference type="Pfam" id="PF13521">
    <property type="entry name" value="AAA_28"/>
    <property type="match status" value="1"/>
</dbReference>
<dbReference type="InterPro" id="IPR027417">
    <property type="entry name" value="P-loop_NTPase"/>
</dbReference>
<dbReference type="InterPro" id="IPR038727">
    <property type="entry name" value="NadR/Ttd14_AAA_dom"/>
</dbReference>
<dbReference type="InterPro" id="IPR014729">
    <property type="entry name" value="Rossmann-like_a/b/a_fold"/>
</dbReference>
<reference evidence="2 3" key="1">
    <citation type="journal article" date="2014" name="Int. J. Syst. Evol. Microbiol.">
        <title>Arthrobacter pityocampae sp. nov., isolated from Thaumetopoea pityocampa (Lep., Thaumetopoeidae).</title>
        <authorList>
            <person name="Ince I.A."/>
            <person name="Demirbag Z."/>
            <person name="Kati H."/>
        </authorList>
    </citation>
    <scope>NUCLEOTIDE SEQUENCE [LARGE SCALE GENOMIC DNA]</scope>
    <source>
        <strain evidence="2 3">Tp2</strain>
    </source>
</reference>
<evidence type="ECO:0000313" key="3">
    <source>
        <dbReference type="Proteomes" id="UP000239297"/>
    </source>
</evidence>
<dbReference type="PANTHER" id="PTHR37512">
    <property type="entry name" value="TRIFUNCTIONAL NAD BIOSYNTHESIS/REGULATOR PROTEIN NADR"/>
    <property type="match status" value="1"/>
</dbReference>
<dbReference type="PANTHER" id="PTHR37512:SF1">
    <property type="entry name" value="NADR_TTD14 AAA DOMAIN-CONTAINING PROTEIN"/>
    <property type="match status" value="1"/>
</dbReference>
<dbReference type="Proteomes" id="UP000239297">
    <property type="component" value="Unassembled WGS sequence"/>
</dbReference>
<evidence type="ECO:0000313" key="2">
    <source>
        <dbReference type="EMBL" id="PPB50156.1"/>
    </source>
</evidence>
<name>A0A2S5IZZ0_9MICC</name>
<dbReference type="RefSeq" id="WP_104120649.1">
    <property type="nucleotide sequence ID" value="NZ_PRKW01000002.1"/>
</dbReference>
<protein>
    <submittedName>
        <fullName evidence="2">Transcriptional regulator</fullName>
    </submittedName>
</protein>
<feature type="domain" description="NadR/Ttd14 AAA" evidence="1">
    <location>
        <begin position="162"/>
        <end position="336"/>
    </location>
</feature>
<keyword evidence="3" id="KW-1185">Reference proteome</keyword>
<dbReference type="EMBL" id="PRKW01000002">
    <property type="protein sequence ID" value="PPB50156.1"/>
    <property type="molecule type" value="Genomic_DNA"/>
</dbReference>
<dbReference type="AlphaFoldDB" id="A0A2S5IZZ0"/>
<proteinExistence type="predicted"/>
<dbReference type="OrthoDB" id="3249147at2"/>
<gene>
    <name evidence="2" type="ORF">C4K88_05690</name>
</gene>
<dbReference type="Gene3D" id="3.40.50.300">
    <property type="entry name" value="P-loop containing nucleotide triphosphate hydrolases"/>
    <property type="match status" value="1"/>
</dbReference>
<organism evidence="2 3">
    <name type="scientific">Arthrobacter pityocampae</name>
    <dbReference type="NCBI Taxonomy" id="547334"/>
    <lineage>
        <taxon>Bacteria</taxon>
        <taxon>Bacillati</taxon>
        <taxon>Actinomycetota</taxon>
        <taxon>Actinomycetes</taxon>
        <taxon>Micrococcales</taxon>
        <taxon>Micrococcaceae</taxon>
        <taxon>Arthrobacter</taxon>
    </lineage>
</organism>
<sequence length="369" mass="41312">MSRFAQGVIIGKFYPPHAGHRHLILTAAERVEKLAVVVLGNRFESIDLADRVKWLAAEFETTNVTVIGMPNDCPVDYESRAVWKAHDEALRVALRMNGITRVDAVFSSEEYGQQLADDLGAVHLMVDAPRTAHPVSGTLCRDDFAAAWRTIIRPARQDLAVRIVVVGAESTGTSTLTTALTAHYRSRYPELLDVPEFGRQYTYDKFAAAQTANPDAVVADLVWTAEDFAVIGERQNEMENEAATRCPLVIADTDSLATTLWERYYLGEGSHGSYRALTQLPRRDLYLITDHDGVPFEDDGWREGEHRRAEMTEWFKEELTRAGHSWILVSGDHKRRMTTATSTIDPIIAQRSRFASPPWATRTVLAAAR</sequence>
<evidence type="ECO:0000259" key="1">
    <source>
        <dbReference type="Pfam" id="PF13521"/>
    </source>
</evidence>